<feature type="region of interest" description="Disordered" evidence="1">
    <location>
        <begin position="223"/>
        <end position="267"/>
    </location>
</feature>
<feature type="compositionally biased region" description="Polar residues" evidence="1">
    <location>
        <begin position="223"/>
        <end position="232"/>
    </location>
</feature>
<protein>
    <submittedName>
        <fullName evidence="2">1b0d81d2-14d1-4b29-9e2b-5679f4cf2901</fullName>
    </submittedName>
</protein>
<feature type="region of interest" description="Disordered" evidence="1">
    <location>
        <begin position="1"/>
        <end position="60"/>
    </location>
</feature>
<feature type="compositionally biased region" description="Acidic residues" evidence="1">
    <location>
        <begin position="30"/>
        <end position="50"/>
    </location>
</feature>
<feature type="compositionally biased region" description="Polar residues" evidence="1">
    <location>
        <begin position="10"/>
        <end position="20"/>
    </location>
</feature>
<dbReference type="OrthoDB" id="4755622at2759"/>
<dbReference type="Proteomes" id="UP000624404">
    <property type="component" value="Unassembled WGS sequence"/>
</dbReference>
<feature type="compositionally biased region" description="Polar residues" evidence="1">
    <location>
        <begin position="350"/>
        <end position="362"/>
    </location>
</feature>
<feature type="region of interest" description="Disordered" evidence="1">
    <location>
        <begin position="326"/>
        <end position="362"/>
    </location>
</feature>
<name>A0A8H2ZRX9_9HELO</name>
<accession>A0A8H2ZRX9</accession>
<dbReference type="EMBL" id="CAJHIA010000030">
    <property type="protein sequence ID" value="CAD6448351.1"/>
    <property type="molecule type" value="Genomic_DNA"/>
</dbReference>
<keyword evidence="3" id="KW-1185">Reference proteome</keyword>
<gene>
    <name evidence="2" type="ORF">SCLTRI_LOCUS8143</name>
</gene>
<proteinExistence type="predicted"/>
<sequence>MASAKRQEDNNGVAQTSSAVYHSAIPTMDDSTDDGDNYEQSFDPEEDGIEDNPAPSSSKKVTFDISANVTRKFKNPVIFQRRYIPDLDSLPKTGVWASVSPSRHTEFHQIVVRTTKCDYCGEKVNVQPGEESKVMQRCNNCNTQFCQKCVRKVAKDKLHFPVSADLVWDAQTKVNAKTRPDNNFKENMYTRKKPEPNPTRPLTASERLQGMRNIAPGTFNITVVNTPASSRPSHARPTKATKKPKNSKKSPNTAHTTEGGVDPHDKKYAEWVSTLSPAEQRKEKKEADMRNLLRKRTLEIIEEPVSYNAESPASEYQVRTPLPAAAKRHKIAPRSTTTPAATRRQLSGIPESTKNQYESSSDEQAIVAATGASGSIITSEPLRNILDGLANGFSDDEQLPQGMNEISDHSEEHIANPTHGEYNHQEYIPIQNDVSEEGNSEDGHYEEE</sequence>
<feature type="compositionally biased region" description="Basic and acidic residues" evidence="1">
    <location>
        <begin position="178"/>
        <end position="195"/>
    </location>
</feature>
<evidence type="ECO:0000313" key="2">
    <source>
        <dbReference type="EMBL" id="CAD6448351.1"/>
    </source>
</evidence>
<dbReference type="AlphaFoldDB" id="A0A8H2ZRX9"/>
<comment type="caution">
    <text evidence="2">The sequence shown here is derived from an EMBL/GenBank/DDBJ whole genome shotgun (WGS) entry which is preliminary data.</text>
</comment>
<feature type="region of interest" description="Disordered" evidence="1">
    <location>
        <begin position="178"/>
        <end position="203"/>
    </location>
</feature>
<evidence type="ECO:0000313" key="3">
    <source>
        <dbReference type="Proteomes" id="UP000624404"/>
    </source>
</evidence>
<reference evidence="2" key="1">
    <citation type="submission" date="2020-10" db="EMBL/GenBank/DDBJ databases">
        <authorList>
            <person name="Kusch S."/>
        </authorList>
    </citation>
    <scope>NUCLEOTIDE SEQUENCE</scope>
    <source>
        <strain evidence="2">SwB9</strain>
    </source>
</reference>
<feature type="region of interest" description="Disordered" evidence="1">
    <location>
        <begin position="393"/>
        <end position="448"/>
    </location>
</feature>
<evidence type="ECO:0000256" key="1">
    <source>
        <dbReference type="SAM" id="MobiDB-lite"/>
    </source>
</evidence>
<feature type="compositionally biased region" description="Low complexity" evidence="1">
    <location>
        <begin position="333"/>
        <end position="344"/>
    </location>
</feature>
<feature type="compositionally biased region" description="Basic residues" evidence="1">
    <location>
        <begin position="233"/>
        <end position="248"/>
    </location>
</feature>
<organism evidence="2 3">
    <name type="scientific">Sclerotinia trifoliorum</name>
    <dbReference type="NCBI Taxonomy" id="28548"/>
    <lineage>
        <taxon>Eukaryota</taxon>
        <taxon>Fungi</taxon>
        <taxon>Dikarya</taxon>
        <taxon>Ascomycota</taxon>
        <taxon>Pezizomycotina</taxon>
        <taxon>Leotiomycetes</taxon>
        <taxon>Helotiales</taxon>
        <taxon>Sclerotiniaceae</taxon>
        <taxon>Sclerotinia</taxon>
    </lineage>
</organism>
<feature type="compositionally biased region" description="Acidic residues" evidence="1">
    <location>
        <begin position="434"/>
        <end position="448"/>
    </location>
</feature>